<dbReference type="Proteomes" id="UP000181909">
    <property type="component" value="Unassembled WGS sequence"/>
</dbReference>
<accession>A0A1K1ZXM2</accession>
<feature type="compositionally biased region" description="Basic and acidic residues" evidence="1">
    <location>
        <begin position="1"/>
        <end position="14"/>
    </location>
</feature>
<organism evidence="2 3">
    <name type="scientific">Streptomyces atratus</name>
    <dbReference type="NCBI Taxonomy" id="1893"/>
    <lineage>
        <taxon>Bacteria</taxon>
        <taxon>Bacillati</taxon>
        <taxon>Actinomycetota</taxon>
        <taxon>Actinomycetes</taxon>
        <taxon>Kitasatosporales</taxon>
        <taxon>Streptomycetaceae</taxon>
        <taxon>Streptomyces</taxon>
    </lineage>
</organism>
<name>A0A1K1ZXM2_STRAR</name>
<dbReference type="AlphaFoldDB" id="A0A1K1ZXM2"/>
<dbReference type="EMBL" id="FPJO01000006">
    <property type="protein sequence ID" value="SFX79026.1"/>
    <property type="molecule type" value="Genomic_DNA"/>
</dbReference>
<feature type="region of interest" description="Disordered" evidence="1">
    <location>
        <begin position="61"/>
        <end position="117"/>
    </location>
</feature>
<feature type="region of interest" description="Disordered" evidence="1">
    <location>
        <begin position="1"/>
        <end position="21"/>
    </location>
</feature>
<evidence type="ECO:0000313" key="2">
    <source>
        <dbReference type="EMBL" id="SFX79026.1"/>
    </source>
</evidence>
<protein>
    <submittedName>
        <fullName evidence="2">Uncharacterized protein</fullName>
    </submittedName>
</protein>
<proteinExistence type="predicted"/>
<evidence type="ECO:0000256" key="1">
    <source>
        <dbReference type="SAM" id="MobiDB-lite"/>
    </source>
</evidence>
<gene>
    <name evidence="2" type="ORF">SAMN02787144_1006165</name>
</gene>
<dbReference type="RefSeq" id="WP_177328105.1">
    <property type="nucleotide sequence ID" value="NZ_CP108277.1"/>
</dbReference>
<dbReference type="STRING" id="1893.SAMN02787144_1006165"/>
<evidence type="ECO:0000313" key="3">
    <source>
        <dbReference type="Proteomes" id="UP000181909"/>
    </source>
</evidence>
<sequence>MLGKSDADQIHGEAPRWAGAASPDMPFEMLAHHAVDFWLCGRTSSFFPSIDAVNPSLTAGARRSTTVTATGDRRSARAANNPAKPAEDHHPAGVTWSCTGDQPPVAKPGKSVIPPST</sequence>
<reference evidence="2 3" key="1">
    <citation type="submission" date="2016-11" db="EMBL/GenBank/DDBJ databases">
        <authorList>
            <person name="Jaros S."/>
            <person name="Januszkiewicz K."/>
            <person name="Wedrychowicz H."/>
        </authorList>
    </citation>
    <scope>NUCLEOTIDE SEQUENCE [LARGE SCALE GENOMIC DNA]</scope>
    <source>
        <strain evidence="2 3">OK807</strain>
    </source>
</reference>